<dbReference type="InterPro" id="IPR011701">
    <property type="entry name" value="MFS"/>
</dbReference>
<dbReference type="RefSeq" id="XP_046070094.1">
    <property type="nucleotide sequence ID" value="XM_046211481.1"/>
</dbReference>
<keyword evidence="2 5" id="KW-0812">Transmembrane</keyword>
<evidence type="ECO:0000259" key="6">
    <source>
        <dbReference type="PROSITE" id="PS50850"/>
    </source>
</evidence>
<protein>
    <submittedName>
        <fullName evidence="7">MFS multidrug transporter</fullName>
    </submittedName>
</protein>
<dbReference type="Pfam" id="PF07690">
    <property type="entry name" value="MFS_1"/>
    <property type="match status" value="1"/>
</dbReference>
<keyword evidence="3 5" id="KW-1133">Transmembrane helix</keyword>
<dbReference type="InterPro" id="IPR036259">
    <property type="entry name" value="MFS_trans_sf"/>
</dbReference>
<reference evidence="7" key="1">
    <citation type="submission" date="2021-12" db="EMBL/GenBank/DDBJ databases">
        <title>Convergent genome expansion in fungi linked to evolution of root-endophyte symbiosis.</title>
        <authorList>
            <consortium name="DOE Joint Genome Institute"/>
            <person name="Ke Y.-H."/>
            <person name="Bonito G."/>
            <person name="Liao H.-L."/>
            <person name="Looney B."/>
            <person name="Rojas-Flechas A."/>
            <person name="Nash J."/>
            <person name="Hameed K."/>
            <person name="Schadt C."/>
            <person name="Martin F."/>
            <person name="Crous P.W."/>
            <person name="Miettinen O."/>
            <person name="Magnuson J.K."/>
            <person name="Labbe J."/>
            <person name="Jacobson D."/>
            <person name="Doktycz M.J."/>
            <person name="Veneault-Fourrey C."/>
            <person name="Kuo A."/>
            <person name="Mondo S."/>
            <person name="Calhoun S."/>
            <person name="Riley R."/>
            <person name="Ohm R."/>
            <person name="LaButti K."/>
            <person name="Andreopoulos B."/>
            <person name="Pangilinan J."/>
            <person name="Nolan M."/>
            <person name="Tritt A."/>
            <person name="Clum A."/>
            <person name="Lipzen A."/>
            <person name="Daum C."/>
            <person name="Barry K."/>
            <person name="Grigoriev I.V."/>
            <person name="Vilgalys R."/>
        </authorList>
    </citation>
    <scope>NUCLEOTIDE SEQUENCE</scope>
    <source>
        <strain evidence="7">PMI_201</strain>
    </source>
</reference>
<dbReference type="InterPro" id="IPR020846">
    <property type="entry name" value="MFS_dom"/>
</dbReference>
<dbReference type="AlphaFoldDB" id="A0AAD4KRK2"/>
<evidence type="ECO:0000256" key="3">
    <source>
        <dbReference type="ARBA" id="ARBA00022989"/>
    </source>
</evidence>
<dbReference type="SUPFAM" id="SSF103473">
    <property type="entry name" value="MFS general substrate transporter"/>
    <property type="match status" value="1"/>
</dbReference>
<feature type="transmembrane region" description="Helical" evidence="5">
    <location>
        <begin position="166"/>
        <end position="188"/>
    </location>
</feature>
<dbReference type="GO" id="GO:0005886">
    <property type="term" value="C:plasma membrane"/>
    <property type="evidence" value="ECO:0007669"/>
    <property type="project" value="TreeGrafter"/>
</dbReference>
<keyword evidence="8" id="KW-1185">Reference proteome</keyword>
<keyword evidence="4 5" id="KW-0472">Membrane</keyword>
<dbReference type="FunFam" id="1.20.1250.20:FF:000011">
    <property type="entry name" value="MFS multidrug transporter, putative"/>
    <property type="match status" value="1"/>
</dbReference>
<dbReference type="Proteomes" id="UP001201262">
    <property type="component" value="Unassembled WGS sequence"/>
</dbReference>
<dbReference type="GO" id="GO:0022857">
    <property type="term" value="F:transmembrane transporter activity"/>
    <property type="evidence" value="ECO:0007669"/>
    <property type="project" value="InterPro"/>
</dbReference>
<evidence type="ECO:0000256" key="2">
    <source>
        <dbReference type="ARBA" id="ARBA00022692"/>
    </source>
</evidence>
<dbReference type="CDD" id="cd17323">
    <property type="entry name" value="MFS_Tpo1_MDR_like"/>
    <property type="match status" value="1"/>
</dbReference>
<accession>A0AAD4KRK2</accession>
<evidence type="ECO:0000256" key="5">
    <source>
        <dbReference type="SAM" id="Phobius"/>
    </source>
</evidence>
<dbReference type="PANTHER" id="PTHR23502">
    <property type="entry name" value="MAJOR FACILITATOR SUPERFAMILY"/>
    <property type="match status" value="1"/>
</dbReference>
<feature type="domain" description="Major facilitator superfamily (MFS) profile" evidence="6">
    <location>
        <begin position="40"/>
        <end position="474"/>
    </location>
</feature>
<evidence type="ECO:0000256" key="4">
    <source>
        <dbReference type="ARBA" id="ARBA00023136"/>
    </source>
</evidence>
<feature type="transmembrane region" description="Helical" evidence="5">
    <location>
        <begin position="351"/>
        <end position="375"/>
    </location>
</feature>
<proteinExistence type="predicted"/>
<feature type="transmembrane region" description="Helical" evidence="5">
    <location>
        <begin position="78"/>
        <end position="97"/>
    </location>
</feature>
<dbReference type="PROSITE" id="PS50850">
    <property type="entry name" value="MFS"/>
    <property type="match status" value="1"/>
</dbReference>
<feature type="transmembrane region" description="Helical" evidence="5">
    <location>
        <begin position="268"/>
        <end position="292"/>
    </location>
</feature>
<comment type="caution">
    <text evidence="7">The sequence shown here is derived from an EMBL/GenBank/DDBJ whole genome shotgun (WGS) entry which is preliminary data.</text>
</comment>
<evidence type="ECO:0000313" key="7">
    <source>
        <dbReference type="EMBL" id="KAH8694952.1"/>
    </source>
</evidence>
<dbReference type="Gene3D" id="1.20.1250.20">
    <property type="entry name" value="MFS general substrate transporter like domains"/>
    <property type="match status" value="1"/>
</dbReference>
<comment type="subcellular location">
    <subcellularLocation>
        <location evidence="1">Membrane</location>
        <topology evidence="1">Multi-pass membrane protein</topology>
    </subcellularLocation>
</comment>
<gene>
    <name evidence="7" type="ORF">BGW36DRAFT_298916</name>
</gene>
<feature type="transmembrane region" description="Helical" evidence="5">
    <location>
        <begin position="200"/>
        <end position="218"/>
    </location>
</feature>
<organism evidence="7 8">
    <name type="scientific">Talaromyces proteolyticus</name>
    <dbReference type="NCBI Taxonomy" id="1131652"/>
    <lineage>
        <taxon>Eukaryota</taxon>
        <taxon>Fungi</taxon>
        <taxon>Dikarya</taxon>
        <taxon>Ascomycota</taxon>
        <taxon>Pezizomycotina</taxon>
        <taxon>Eurotiomycetes</taxon>
        <taxon>Eurotiomycetidae</taxon>
        <taxon>Eurotiales</taxon>
        <taxon>Trichocomaceae</taxon>
        <taxon>Talaromyces</taxon>
        <taxon>Talaromyces sect. Bacilispori</taxon>
    </lineage>
</organism>
<dbReference type="PANTHER" id="PTHR23502:SF142">
    <property type="entry name" value="ORF"/>
    <property type="match status" value="1"/>
</dbReference>
<name>A0AAD4KRK2_9EURO</name>
<sequence length="481" mass="53087">MSTEPSNAPPTEPKCTFVDFDGPDDPANPWNWPVGKRRLLSAIIALSTMFVAMGSSIFAKAIPSLMATHGISREVSTLGVSLYVLGFATGPIIWSSLSELKGRYLPLTTSMFGFSVFCFATARSGNDLASIFICRYFTGFFGAGPLTLASAAFADMYRPKELAPMITLYALTVFLGPLISQPIGGFIVLNESLGWEWTEYLPGILGSVAFFSLLILLPESYRPVILARKADRLRRETGDWSIISKHDTIALDLRTVSREYLFLPLRMLALDPIVLCMCTFGAFVYGLLYLFLTAYPIIFQQIYHMNPGVGGLPYLGIMVGQCLCVIATLIYQRMWVFPRLHMNKGQMKPEWTIPLAIPGAAAFSAGLFWLGWSGYRGEVHWIVPTASGVLSGFGLLAMFVPSVSYIVNARQNRSASAVAAHMLFRSIFGAVFPLFATYMFQSLGVEWACTLLGCVAALMLPIPLILYLYGERIRKSVKIEY</sequence>
<feature type="transmembrane region" description="Helical" evidence="5">
    <location>
        <begin position="381"/>
        <end position="406"/>
    </location>
</feature>
<feature type="transmembrane region" description="Helical" evidence="5">
    <location>
        <begin position="128"/>
        <end position="154"/>
    </location>
</feature>
<dbReference type="EMBL" id="JAJTJA010000008">
    <property type="protein sequence ID" value="KAH8694952.1"/>
    <property type="molecule type" value="Genomic_DNA"/>
</dbReference>
<evidence type="ECO:0000256" key="1">
    <source>
        <dbReference type="ARBA" id="ARBA00004141"/>
    </source>
</evidence>
<dbReference type="GeneID" id="70241768"/>
<feature type="transmembrane region" description="Helical" evidence="5">
    <location>
        <begin position="445"/>
        <end position="469"/>
    </location>
</feature>
<evidence type="ECO:0000313" key="8">
    <source>
        <dbReference type="Proteomes" id="UP001201262"/>
    </source>
</evidence>
<feature type="transmembrane region" description="Helical" evidence="5">
    <location>
        <begin position="312"/>
        <end position="331"/>
    </location>
</feature>
<feature type="transmembrane region" description="Helical" evidence="5">
    <location>
        <begin position="418"/>
        <end position="439"/>
    </location>
</feature>
<feature type="transmembrane region" description="Helical" evidence="5">
    <location>
        <begin position="39"/>
        <end position="58"/>
    </location>
</feature>